<reference evidence="1" key="1">
    <citation type="submission" date="2016-01" db="EMBL/GenBank/DDBJ databases">
        <authorList>
            <person name="Peeters C."/>
        </authorList>
    </citation>
    <scope>NUCLEOTIDE SEQUENCE</scope>
    <source>
        <strain evidence="1">LMG 29321</strain>
    </source>
</reference>
<accession>A0A158EIN2</accession>
<sequence>MWPVRALLNETVLGNWRGTATGDMFAVLIREQLMLDAVPEGMVGVIRSTLKVHPWTSAEAVLPVREGRHEYPDCSVTSFDCRQRDRRQWVEGV</sequence>
<name>A0A158EIN2_9BURK</name>
<dbReference type="AlphaFoldDB" id="A0A158EIN2"/>
<dbReference type="Proteomes" id="UP000071859">
    <property type="component" value="Unassembled WGS sequence"/>
</dbReference>
<keyword evidence="2" id="KW-1185">Reference proteome</keyword>
<protein>
    <submittedName>
        <fullName evidence="1">Uncharacterized protein</fullName>
    </submittedName>
</protein>
<comment type="caution">
    <text evidence="1">The sequence shown here is derived from an EMBL/GenBank/DDBJ whole genome shotgun (WGS) entry which is preliminary data.</text>
</comment>
<dbReference type="EMBL" id="FCOX02000125">
    <property type="protein sequence ID" value="SAL06633.1"/>
    <property type="molecule type" value="Genomic_DNA"/>
</dbReference>
<organism evidence="1 2">
    <name type="scientific">Caballeronia calidae</name>
    <dbReference type="NCBI Taxonomy" id="1777139"/>
    <lineage>
        <taxon>Bacteria</taxon>
        <taxon>Pseudomonadati</taxon>
        <taxon>Pseudomonadota</taxon>
        <taxon>Betaproteobacteria</taxon>
        <taxon>Burkholderiales</taxon>
        <taxon>Burkholderiaceae</taxon>
        <taxon>Caballeronia</taxon>
    </lineage>
</organism>
<proteinExistence type="predicted"/>
<gene>
    <name evidence="1" type="ORF">AWB78_08162</name>
</gene>
<evidence type="ECO:0000313" key="1">
    <source>
        <dbReference type="EMBL" id="SAL06633.1"/>
    </source>
</evidence>
<evidence type="ECO:0000313" key="2">
    <source>
        <dbReference type="Proteomes" id="UP000071859"/>
    </source>
</evidence>